<protein>
    <submittedName>
        <fullName evidence="2">Uncharacterized protein</fullName>
    </submittedName>
</protein>
<organism evidence="2 3">
    <name type="scientific">Actinomyces oris</name>
    <dbReference type="NCBI Taxonomy" id="544580"/>
    <lineage>
        <taxon>Bacteria</taxon>
        <taxon>Bacillati</taxon>
        <taxon>Actinomycetota</taxon>
        <taxon>Actinomycetes</taxon>
        <taxon>Actinomycetales</taxon>
        <taxon>Actinomycetaceae</taxon>
        <taxon>Actinomyces</taxon>
    </lineage>
</organism>
<dbReference type="RefSeq" id="WP_075419154.1">
    <property type="nucleotide sequence ID" value="NZ_MSKL01000035.1"/>
</dbReference>
<dbReference type="Proteomes" id="UP000186394">
    <property type="component" value="Unassembled WGS sequence"/>
</dbReference>
<dbReference type="EMBL" id="MSKL01000035">
    <property type="protein sequence ID" value="OLO47158.1"/>
    <property type="molecule type" value="Genomic_DNA"/>
</dbReference>
<gene>
    <name evidence="2" type="ORF">BKH28_12740</name>
</gene>
<proteinExistence type="predicted"/>
<name>A0A1Q8VGC7_9ACTO</name>
<reference evidence="2 3" key="1">
    <citation type="submission" date="2016-12" db="EMBL/GenBank/DDBJ databases">
        <title>Genomic comparison of strains in the 'Actinomyces naeslundii' group.</title>
        <authorList>
            <person name="Mughal S.R."/>
            <person name="Do T."/>
            <person name="Gilbert S.C."/>
            <person name="Witherden E.A."/>
            <person name="Didelot X."/>
            <person name="Beighton D."/>
        </authorList>
    </citation>
    <scope>NUCLEOTIDE SEQUENCE [LARGE SCALE GENOMIC DNA]</scope>
    <source>
        <strain evidence="2 3">P6N</strain>
    </source>
</reference>
<sequence length="316" mass="33669">MSIRRREVLALGVASLAFTVGGCSPFAVARSKKKRKVRKYLSGLDGVTSVEMYVSPNLMSDDRWSVTVNLKDDPAQDSVLAIVRDARNEVVELVDSDEVGIEVRWVQGTTSMSCNLPMNDPEKAVSTAMKVVSSEIESVGLTEERITLRYNEVQALPDDFILPKTSPIASVGSLETEQDVRVNSLYCVITHSSGVDLTSVPLKKVLDAVPSDKRSDGAFVRLDAADVVNHRPGLVVNGLGKYEDGVDVSSAAAVLATVLGNQTLERVELGTQINDDYESKSVTFGMKSGAVVGKGDPPEQGAPILAAAQQAAASSS</sequence>
<dbReference type="AlphaFoldDB" id="A0A1Q8VGC7"/>
<feature type="region of interest" description="Disordered" evidence="1">
    <location>
        <begin position="290"/>
        <end position="316"/>
    </location>
</feature>
<evidence type="ECO:0000256" key="1">
    <source>
        <dbReference type="SAM" id="MobiDB-lite"/>
    </source>
</evidence>
<evidence type="ECO:0000313" key="3">
    <source>
        <dbReference type="Proteomes" id="UP000186394"/>
    </source>
</evidence>
<feature type="compositionally biased region" description="Low complexity" evidence="1">
    <location>
        <begin position="306"/>
        <end position="316"/>
    </location>
</feature>
<accession>A0A1Q8VGC7</accession>
<comment type="caution">
    <text evidence="2">The sequence shown here is derived from an EMBL/GenBank/DDBJ whole genome shotgun (WGS) entry which is preliminary data.</text>
</comment>
<dbReference type="PROSITE" id="PS51257">
    <property type="entry name" value="PROKAR_LIPOPROTEIN"/>
    <property type="match status" value="1"/>
</dbReference>
<evidence type="ECO:0000313" key="2">
    <source>
        <dbReference type="EMBL" id="OLO47158.1"/>
    </source>
</evidence>